<name>A0AAN6MQT3_9PEZI</name>
<evidence type="ECO:0000256" key="1">
    <source>
        <dbReference type="SAM" id="MobiDB-lite"/>
    </source>
</evidence>
<reference evidence="2" key="1">
    <citation type="journal article" date="2023" name="Mol. Phylogenet. Evol.">
        <title>Genome-scale phylogeny and comparative genomics of the fungal order Sordariales.</title>
        <authorList>
            <person name="Hensen N."/>
            <person name="Bonometti L."/>
            <person name="Westerberg I."/>
            <person name="Brannstrom I.O."/>
            <person name="Guillou S."/>
            <person name="Cros-Aarteil S."/>
            <person name="Calhoun S."/>
            <person name="Haridas S."/>
            <person name="Kuo A."/>
            <person name="Mondo S."/>
            <person name="Pangilinan J."/>
            <person name="Riley R."/>
            <person name="LaButti K."/>
            <person name="Andreopoulos B."/>
            <person name="Lipzen A."/>
            <person name="Chen C."/>
            <person name="Yan M."/>
            <person name="Daum C."/>
            <person name="Ng V."/>
            <person name="Clum A."/>
            <person name="Steindorff A."/>
            <person name="Ohm R.A."/>
            <person name="Martin F."/>
            <person name="Silar P."/>
            <person name="Natvig D.O."/>
            <person name="Lalanne C."/>
            <person name="Gautier V."/>
            <person name="Ament-Velasquez S.L."/>
            <person name="Kruys A."/>
            <person name="Hutchinson M.I."/>
            <person name="Powell A.J."/>
            <person name="Barry K."/>
            <person name="Miller A.N."/>
            <person name="Grigoriev I.V."/>
            <person name="Debuchy R."/>
            <person name="Gladieux P."/>
            <person name="Hiltunen Thoren M."/>
            <person name="Johannesson H."/>
        </authorList>
    </citation>
    <scope>NUCLEOTIDE SEQUENCE</scope>
    <source>
        <strain evidence="2">CBS 103.79</strain>
    </source>
</reference>
<feature type="region of interest" description="Disordered" evidence="1">
    <location>
        <begin position="53"/>
        <end position="74"/>
    </location>
</feature>
<evidence type="ECO:0000313" key="2">
    <source>
        <dbReference type="EMBL" id="KAK3905184.1"/>
    </source>
</evidence>
<organism evidence="2 3">
    <name type="scientific">Staphylotrichum tortipilum</name>
    <dbReference type="NCBI Taxonomy" id="2831512"/>
    <lineage>
        <taxon>Eukaryota</taxon>
        <taxon>Fungi</taxon>
        <taxon>Dikarya</taxon>
        <taxon>Ascomycota</taxon>
        <taxon>Pezizomycotina</taxon>
        <taxon>Sordariomycetes</taxon>
        <taxon>Sordariomycetidae</taxon>
        <taxon>Sordariales</taxon>
        <taxon>Chaetomiaceae</taxon>
        <taxon>Staphylotrichum</taxon>
    </lineage>
</organism>
<proteinExistence type="predicted"/>
<evidence type="ECO:0000313" key="3">
    <source>
        <dbReference type="Proteomes" id="UP001303889"/>
    </source>
</evidence>
<dbReference type="Proteomes" id="UP001303889">
    <property type="component" value="Unassembled WGS sequence"/>
</dbReference>
<reference evidence="2" key="2">
    <citation type="submission" date="2023-05" db="EMBL/GenBank/DDBJ databases">
        <authorList>
            <consortium name="Lawrence Berkeley National Laboratory"/>
            <person name="Steindorff A."/>
            <person name="Hensen N."/>
            <person name="Bonometti L."/>
            <person name="Westerberg I."/>
            <person name="Brannstrom I.O."/>
            <person name="Guillou S."/>
            <person name="Cros-Aarteil S."/>
            <person name="Calhoun S."/>
            <person name="Haridas S."/>
            <person name="Kuo A."/>
            <person name="Mondo S."/>
            <person name="Pangilinan J."/>
            <person name="Riley R."/>
            <person name="Labutti K."/>
            <person name="Andreopoulos B."/>
            <person name="Lipzen A."/>
            <person name="Chen C."/>
            <person name="Yanf M."/>
            <person name="Daum C."/>
            <person name="Ng V."/>
            <person name="Clum A."/>
            <person name="Ohm R."/>
            <person name="Martin F."/>
            <person name="Silar P."/>
            <person name="Natvig D."/>
            <person name="Lalanne C."/>
            <person name="Gautier V."/>
            <person name="Ament-Velasquez S.L."/>
            <person name="Kruys A."/>
            <person name="Hutchinson M.I."/>
            <person name="Powell A.J."/>
            <person name="Barry K."/>
            <person name="Miller A.N."/>
            <person name="Grigoriev I.V."/>
            <person name="Debuchy R."/>
            <person name="Gladieux P."/>
            <person name="Thoren M.H."/>
            <person name="Johannesson H."/>
        </authorList>
    </citation>
    <scope>NUCLEOTIDE SEQUENCE</scope>
    <source>
        <strain evidence="2">CBS 103.79</strain>
    </source>
</reference>
<dbReference type="SUPFAM" id="SSF46689">
    <property type="entry name" value="Homeodomain-like"/>
    <property type="match status" value="1"/>
</dbReference>
<sequence>MPVLRKQSTIAERSQALTLHACGAKSQEIQDKTGIKQSAFYTLLRKAKSRGYIPGGPVKQEHVEDAPKSGRPKAITPVIGQTIVDIVTKNSTTRMYSTQQIADAVADRMRDSGMRAPSRRTVLRFL</sequence>
<gene>
    <name evidence="2" type="ORF">C8A05DRAFT_12978</name>
</gene>
<keyword evidence="3" id="KW-1185">Reference proteome</keyword>
<accession>A0AAN6MQT3</accession>
<protein>
    <submittedName>
        <fullName evidence="2">Uncharacterized protein</fullName>
    </submittedName>
</protein>
<comment type="caution">
    <text evidence="2">The sequence shown here is derived from an EMBL/GenBank/DDBJ whole genome shotgun (WGS) entry which is preliminary data.</text>
</comment>
<dbReference type="AlphaFoldDB" id="A0AAN6MQT3"/>
<feature type="compositionally biased region" description="Basic and acidic residues" evidence="1">
    <location>
        <begin position="59"/>
        <end position="68"/>
    </location>
</feature>
<dbReference type="InterPro" id="IPR009057">
    <property type="entry name" value="Homeodomain-like_sf"/>
</dbReference>
<dbReference type="EMBL" id="MU855368">
    <property type="protein sequence ID" value="KAK3905184.1"/>
    <property type="molecule type" value="Genomic_DNA"/>
</dbReference>